<dbReference type="Proteomes" id="UP000217785">
    <property type="component" value="Unassembled WGS sequence"/>
</dbReference>
<reference evidence="3" key="1">
    <citation type="submission" date="2017-07" db="EMBL/GenBank/DDBJ databases">
        <title>Draft genome sequence of Effusibacillus lacus strain skLN1.</title>
        <authorList>
            <person name="Watanabe M."/>
            <person name="Kojima H."/>
            <person name="Fukui M."/>
        </authorList>
    </citation>
    <scope>NUCLEOTIDE SEQUENCE [LARGE SCALE GENOMIC DNA]</scope>
    <source>
        <strain evidence="3">skLN1</strain>
    </source>
</reference>
<organism evidence="2 3">
    <name type="scientific">Effusibacillus lacus</name>
    <dbReference type="NCBI Taxonomy" id="1348429"/>
    <lineage>
        <taxon>Bacteria</taxon>
        <taxon>Bacillati</taxon>
        <taxon>Bacillota</taxon>
        <taxon>Bacilli</taxon>
        <taxon>Bacillales</taxon>
        <taxon>Alicyclobacillaceae</taxon>
        <taxon>Effusibacillus</taxon>
    </lineage>
</organism>
<evidence type="ECO:0000313" key="3">
    <source>
        <dbReference type="Proteomes" id="UP000217785"/>
    </source>
</evidence>
<gene>
    <name evidence="2" type="ORF">EFBL_0502</name>
</gene>
<evidence type="ECO:0000256" key="1">
    <source>
        <dbReference type="SAM" id="MobiDB-lite"/>
    </source>
</evidence>
<dbReference type="AlphaFoldDB" id="A0A292YH45"/>
<protein>
    <submittedName>
        <fullName evidence="2">Uncharacterized protein</fullName>
    </submittedName>
</protein>
<feature type="compositionally biased region" description="Polar residues" evidence="1">
    <location>
        <begin position="8"/>
        <end position="17"/>
    </location>
</feature>
<sequence length="72" mass="8093">MPDPQVRGANQQSTSHSETIDANMEMDRFFYDQDTIENPDGTGLPHSYMHNNAPAINIKRQNEDPEETATGD</sequence>
<accession>A0A292YH45</accession>
<dbReference type="RefSeq" id="WP_096180592.1">
    <property type="nucleotide sequence ID" value="NZ_BDUF01000010.1"/>
</dbReference>
<dbReference type="EMBL" id="BDUF01000010">
    <property type="protein sequence ID" value="GAX88888.1"/>
    <property type="molecule type" value="Genomic_DNA"/>
</dbReference>
<keyword evidence="3" id="KW-1185">Reference proteome</keyword>
<name>A0A292YH45_9BACL</name>
<comment type="caution">
    <text evidence="2">The sequence shown here is derived from an EMBL/GenBank/DDBJ whole genome shotgun (WGS) entry which is preliminary data.</text>
</comment>
<proteinExistence type="predicted"/>
<evidence type="ECO:0000313" key="2">
    <source>
        <dbReference type="EMBL" id="GAX88888.1"/>
    </source>
</evidence>
<feature type="region of interest" description="Disordered" evidence="1">
    <location>
        <begin position="1"/>
        <end position="22"/>
    </location>
</feature>